<evidence type="ECO:0000256" key="5">
    <source>
        <dbReference type="ARBA" id="ARBA00022490"/>
    </source>
</evidence>
<dbReference type="GO" id="GO:0008033">
    <property type="term" value="P:tRNA processing"/>
    <property type="evidence" value="ECO:0007669"/>
    <property type="project" value="UniProtKB-KW"/>
</dbReference>
<dbReference type="PANTHER" id="PTHR17490:SF16">
    <property type="entry name" value="THREONYLCARBAMOYL-AMP SYNTHASE"/>
    <property type="match status" value="1"/>
</dbReference>
<comment type="similarity">
    <text evidence="2 13">Belongs to the SUA5 family.</text>
</comment>
<comment type="catalytic activity">
    <reaction evidence="12 13">
        <text>L-threonine + hydrogencarbonate + ATP = L-threonylcarbamoyladenylate + diphosphate + H2O</text>
        <dbReference type="Rhea" id="RHEA:36407"/>
        <dbReference type="ChEBI" id="CHEBI:15377"/>
        <dbReference type="ChEBI" id="CHEBI:17544"/>
        <dbReference type="ChEBI" id="CHEBI:30616"/>
        <dbReference type="ChEBI" id="CHEBI:33019"/>
        <dbReference type="ChEBI" id="CHEBI:57926"/>
        <dbReference type="ChEBI" id="CHEBI:73682"/>
        <dbReference type="EC" id="2.7.7.87"/>
    </reaction>
</comment>
<dbReference type="KEGG" id="als:DJ013_09645"/>
<dbReference type="EMBL" id="CP029480">
    <property type="protein sequence ID" value="AWV98422.1"/>
    <property type="molecule type" value="Genomic_DNA"/>
</dbReference>
<dbReference type="RefSeq" id="WP_111371615.1">
    <property type="nucleotide sequence ID" value="NZ_CP029480.1"/>
</dbReference>
<dbReference type="OrthoDB" id="9814580at2"/>
<sequence>MAEIGKDILKAKALLEAGELVGLPTETVYGLAANALNAKAVAKIFEAKERPSFDPLIIHTDSIQKVKDFVQYIPLDLEVLLKQFSPGPITVLLPKKAIISDLVTSGLERVAVRIPNHPLSLELLRSIDFPLAAPSANPFGYISPTSAQHVENQLGEKLKYILDGGECQVGLESTIIGFENDKLTVYRKGGLSIESIEKVVGKVNLKEHSSSNPAAPGMLKSHYAPKKKVIFIRDFDAHPFDYNPDKVGFLGFCEALPFLKTEQQFLLSPNKDLNEAARNLFKGLRFLDQLDIETVIIELVPEVGLGMAINDRLKRAAAK</sequence>
<feature type="domain" description="YrdC-like" evidence="15">
    <location>
        <begin position="5"/>
        <end position="191"/>
    </location>
</feature>
<dbReference type="NCBIfam" id="TIGR00057">
    <property type="entry name" value="L-threonylcarbamoyladenylate synthase"/>
    <property type="match status" value="1"/>
</dbReference>
<feature type="binding site" evidence="14">
    <location>
        <position position="173"/>
    </location>
    <ligand>
        <name>L-threonine</name>
        <dbReference type="ChEBI" id="CHEBI:57926"/>
    </ligand>
</feature>
<evidence type="ECO:0000259" key="15">
    <source>
        <dbReference type="PROSITE" id="PS51163"/>
    </source>
</evidence>
<name>A0A2Z4GAW7_9BACT</name>
<comment type="subcellular location">
    <subcellularLocation>
        <location evidence="1 13">Cytoplasm</location>
    </subcellularLocation>
</comment>
<evidence type="ECO:0000256" key="6">
    <source>
        <dbReference type="ARBA" id="ARBA00022679"/>
    </source>
</evidence>
<dbReference type="Gene3D" id="3.90.870.10">
    <property type="entry name" value="DHBP synthase"/>
    <property type="match status" value="1"/>
</dbReference>
<keyword evidence="9 13" id="KW-0547">Nucleotide-binding</keyword>
<organism evidence="16 17">
    <name type="scientific">Arcticibacterium luteifluviistationis</name>
    <dbReference type="NCBI Taxonomy" id="1784714"/>
    <lineage>
        <taxon>Bacteria</taxon>
        <taxon>Pseudomonadati</taxon>
        <taxon>Bacteroidota</taxon>
        <taxon>Cytophagia</taxon>
        <taxon>Cytophagales</taxon>
        <taxon>Leadbetterellaceae</taxon>
        <taxon>Arcticibacterium</taxon>
    </lineage>
</organism>
<dbReference type="InterPro" id="IPR005145">
    <property type="entry name" value="Sua5_C"/>
</dbReference>
<evidence type="ECO:0000256" key="8">
    <source>
        <dbReference type="ARBA" id="ARBA00022695"/>
    </source>
</evidence>
<evidence type="ECO:0000256" key="13">
    <source>
        <dbReference type="PIRNR" id="PIRNR004930"/>
    </source>
</evidence>
<evidence type="ECO:0000256" key="4">
    <source>
        <dbReference type="ARBA" id="ARBA00015492"/>
    </source>
</evidence>
<dbReference type="InterPro" id="IPR006070">
    <property type="entry name" value="Sua5-like_dom"/>
</dbReference>
<dbReference type="GO" id="GO:0005737">
    <property type="term" value="C:cytoplasm"/>
    <property type="evidence" value="ECO:0007669"/>
    <property type="project" value="UniProtKB-SubCell"/>
</dbReference>
<dbReference type="PIRSF" id="PIRSF004930">
    <property type="entry name" value="Tln_factor_SUA5"/>
    <property type="match status" value="1"/>
</dbReference>
<evidence type="ECO:0000256" key="3">
    <source>
        <dbReference type="ARBA" id="ARBA00012584"/>
    </source>
</evidence>
<gene>
    <name evidence="16" type="ORF">DJ013_09645</name>
</gene>
<feature type="binding site" evidence="14">
    <location>
        <position position="113"/>
    </location>
    <ligand>
        <name>L-threonine</name>
        <dbReference type="ChEBI" id="CHEBI:57926"/>
    </ligand>
</feature>
<dbReference type="InterPro" id="IPR010923">
    <property type="entry name" value="T(6)A37_SUA5"/>
</dbReference>
<dbReference type="InterPro" id="IPR050156">
    <property type="entry name" value="TC-AMP_synthase_SUA5"/>
</dbReference>
<evidence type="ECO:0000256" key="7">
    <source>
        <dbReference type="ARBA" id="ARBA00022694"/>
    </source>
</evidence>
<dbReference type="PROSITE" id="PS51163">
    <property type="entry name" value="YRDC"/>
    <property type="match status" value="1"/>
</dbReference>
<keyword evidence="6 13" id="KW-0808">Transferase</keyword>
<evidence type="ECO:0000256" key="9">
    <source>
        <dbReference type="ARBA" id="ARBA00022741"/>
    </source>
</evidence>
<dbReference type="FunFam" id="3.90.870.10:FF:000009">
    <property type="entry name" value="Threonylcarbamoyl-AMP synthase, putative"/>
    <property type="match status" value="1"/>
</dbReference>
<protein>
    <recommendedName>
        <fullName evidence="4 13">Threonylcarbamoyl-AMP synthase</fullName>
        <shortName evidence="13">TC-AMP synthase</shortName>
        <ecNumber evidence="3 13">2.7.7.87</ecNumber>
    </recommendedName>
    <alternativeName>
        <fullName evidence="11 13">L-threonylcarbamoyladenylate synthase</fullName>
    </alternativeName>
</protein>
<keyword evidence="7 13" id="KW-0819">tRNA processing</keyword>
<dbReference type="EC" id="2.7.7.87" evidence="3 13"/>
<feature type="binding site" evidence="14">
    <location>
        <position position="27"/>
    </location>
    <ligand>
        <name>L-threonine</name>
        <dbReference type="ChEBI" id="CHEBI:57926"/>
    </ligand>
</feature>
<evidence type="ECO:0000256" key="10">
    <source>
        <dbReference type="ARBA" id="ARBA00022840"/>
    </source>
</evidence>
<dbReference type="GO" id="GO:0003725">
    <property type="term" value="F:double-stranded RNA binding"/>
    <property type="evidence" value="ECO:0007669"/>
    <property type="project" value="UniProtKB-UniRule"/>
</dbReference>
<feature type="binding site" evidence="14">
    <location>
        <position position="135"/>
    </location>
    <ligand>
        <name>ATP</name>
        <dbReference type="ChEBI" id="CHEBI:30616"/>
    </ligand>
</feature>
<dbReference type="AlphaFoldDB" id="A0A2Z4GAW7"/>
<comment type="function">
    <text evidence="13">Required for the formation of a threonylcarbamoyl group on adenosine at position 37 (t(6)A37) in tRNAs that read codons beginning with adenine.</text>
</comment>
<dbReference type="InterPro" id="IPR017945">
    <property type="entry name" value="DHBP_synth_RibB-like_a/b_dom"/>
</dbReference>
<evidence type="ECO:0000256" key="2">
    <source>
        <dbReference type="ARBA" id="ARBA00007663"/>
    </source>
</evidence>
<evidence type="ECO:0000256" key="14">
    <source>
        <dbReference type="PIRSR" id="PIRSR004930-1"/>
    </source>
</evidence>
<dbReference type="GO" id="GO:0061710">
    <property type="term" value="F:L-threonylcarbamoyladenylate synthase"/>
    <property type="evidence" value="ECO:0007669"/>
    <property type="project" value="UniProtKB-EC"/>
</dbReference>
<proteinExistence type="inferred from homology"/>
<dbReference type="InterPro" id="IPR038385">
    <property type="entry name" value="Sua5/YwlC_C"/>
</dbReference>
<evidence type="ECO:0000313" key="17">
    <source>
        <dbReference type="Proteomes" id="UP000249873"/>
    </source>
</evidence>
<keyword evidence="17" id="KW-1185">Reference proteome</keyword>
<keyword evidence="8 13" id="KW-0548">Nucleotidyltransferase</keyword>
<dbReference type="Pfam" id="PF01300">
    <property type="entry name" value="Sua5_yciO_yrdC"/>
    <property type="match status" value="1"/>
</dbReference>
<dbReference type="GO" id="GO:0005524">
    <property type="term" value="F:ATP binding"/>
    <property type="evidence" value="ECO:0007669"/>
    <property type="project" value="UniProtKB-UniRule"/>
</dbReference>
<feature type="binding site" evidence="14">
    <location>
        <position position="223"/>
    </location>
    <ligand>
        <name>ATP</name>
        <dbReference type="ChEBI" id="CHEBI:30616"/>
    </ligand>
</feature>
<evidence type="ECO:0000256" key="11">
    <source>
        <dbReference type="ARBA" id="ARBA00029774"/>
    </source>
</evidence>
<evidence type="ECO:0000256" key="12">
    <source>
        <dbReference type="ARBA" id="ARBA00048366"/>
    </source>
</evidence>
<dbReference type="Proteomes" id="UP000249873">
    <property type="component" value="Chromosome"/>
</dbReference>
<feature type="binding site" evidence="14">
    <location>
        <position position="59"/>
    </location>
    <ligand>
        <name>ATP</name>
        <dbReference type="ChEBI" id="CHEBI:30616"/>
    </ligand>
</feature>
<feature type="binding site" evidence="14">
    <location>
        <position position="187"/>
    </location>
    <ligand>
        <name>ATP</name>
        <dbReference type="ChEBI" id="CHEBI:30616"/>
    </ligand>
</feature>
<dbReference type="GO" id="GO:0000049">
    <property type="term" value="F:tRNA binding"/>
    <property type="evidence" value="ECO:0007669"/>
    <property type="project" value="TreeGrafter"/>
</dbReference>
<reference evidence="16 17" key="1">
    <citation type="submission" date="2018-05" db="EMBL/GenBank/DDBJ databases">
        <title>Complete genome sequence of Arcticibacterium luteifluviistationis SM1504T, a cytophagaceae bacterium isolated from Arctic surface seawater.</title>
        <authorList>
            <person name="Li Y."/>
            <person name="Qin Q.-L."/>
        </authorList>
    </citation>
    <scope>NUCLEOTIDE SEQUENCE [LARGE SCALE GENOMIC DNA]</scope>
    <source>
        <strain evidence="16 17">SM1504</strain>
    </source>
</reference>
<keyword evidence="10 13" id="KW-0067">ATP-binding</keyword>
<dbReference type="GO" id="GO:0006450">
    <property type="term" value="P:regulation of translational fidelity"/>
    <property type="evidence" value="ECO:0007669"/>
    <property type="project" value="TreeGrafter"/>
</dbReference>
<dbReference type="Pfam" id="PF03481">
    <property type="entry name" value="Sua5_C"/>
    <property type="match status" value="1"/>
</dbReference>
<dbReference type="Gene3D" id="3.40.50.11030">
    <property type="entry name" value="Threonylcarbamoyl-AMP synthase, C-terminal domain"/>
    <property type="match status" value="1"/>
</dbReference>
<keyword evidence="5 13" id="KW-0963">Cytoplasm</keyword>
<dbReference type="PANTHER" id="PTHR17490">
    <property type="entry name" value="SUA5"/>
    <property type="match status" value="1"/>
</dbReference>
<evidence type="ECO:0000313" key="16">
    <source>
        <dbReference type="EMBL" id="AWV98422.1"/>
    </source>
</evidence>
<dbReference type="SUPFAM" id="SSF55821">
    <property type="entry name" value="YrdC/RibB"/>
    <property type="match status" value="1"/>
</dbReference>
<accession>A0A2Z4GAW7</accession>
<feature type="binding site" evidence="14">
    <location>
        <position position="50"/>
    </location>
    <ligand>
        <name>ATP</name>
        <dbReference type="ChEBI" id="CHEBI:30616"/>
    </ligand>
</feature>
<feature type="binding site" evidence="14">
    <location>
        <position position="143"/>
    </location>
    <ligand>
        <name>ATP</name>
        <dbReference type="ChEBI" id="CHEBI:30616"/>
    </ligand>
</feature>
<evidence type="ECO:0000256" key="1">
    <source>
        <dbReference type="ARBA" id="ARBA00004496"/>
    </source>
</evidence>
<feature type="binding site" evidence="14">
    <location>
        <position position="133"/>
    </location>
    <ligand>
        <name>L-threonine</name>
        <dbReference type="ChEBI" id="CHEBI:57926"/>
    </ligand>
</feature>